<feature type="binding site" evidence="2">
    <location>
        <begin position="157"/>
        <end position="161"/>
    </location>
    <ligand>
        <name>ATP</name>
        <dbReference type="ChEBI" id="CHEBI:30616"/>
    </ligand>
</feature>
<evidence type="ECO:0000256" key="2">
    <source>
        <dbReference type="PIRSR" id="PIRSR000705-3"/>
    </source>
</evidence>
<dbReference type="InterPro" id="IPR002624">
    <property type="entry name" value="DCK/DGK"/>
</dbReference>
<protein>
    <submittedName>
        <fullName evidence="4">Deoxynucleoside kinase</fullName>
    </submittedName>
</protein>
<gene>
    <name evidence="4" type="ORF">LCMAC101_07490</name>
</gene>
<proteinExistence type="predicted"/>
<name>A0A481YUF4_9VIRU</name>
<keyword evidence="4" id="KW-0808">Transferase</keyword>
<dbReference type="InterPro" id="IPR027417">
    <property type="entry name" value="P-loop_NTPase"/>
</dbReference>
<dbReference type="Gene3D" id="3.40.50.300">
    <property type="entry name" value="P-loop containing nucleotide triphosphate hydrolases"/>
    <property type="match status" value="1"/>
</dbReference>
<dbReference type="Pfam" id="PF01712">
    <property type="entry name" value="dNK"/>
    <property type="match status" value="1"/>
</dbReference>
<dbReference type="PANTHER" id="PTHR10513">
    <property type="entry name" value="DEOXYNUCLEOSIDE KINASE"/>
    <property type="match status" value="1"/>
</dbReference>
<accession>A0A481YUF4</accession>
<organism evidence="4">
    <name type="scientific">Marseillevirus LCMAC101</name>
    <dbReference type="NCBI Taxonomy" id="2506602"/>
    <lineage>
        <taxon>Viruses</taxon>
        <taxon>Varidnaviria</taxon>
        <taxon>Bamfordvirae</taxon>
        <taxon>Nucleocytoviricota</taxon>
        <taxon>Megaviricetes</taxon>
        <taxon>Pimascovirales</taxon>
        <taxon>Pimascovirales incertae sedis</taxon>
        <taxon>Marseilleviridae</taxon>
    </lineage>
</organism>
<sequence>MASLISSFRVLVIDGIIGVGKTSLIEECLVPLLTEANYKVTVVREPVDKWKANGSLKQFYKDPCRRGYQFQTRAFHDRIKESQEQHKKYEHCTDIFILERSIFTDMLFMDMLYESKTIDESEYRDYKDLWAMWGFLMPFYPDLFVYLRPDVEVAMERLHKRNREGETVDIEYQKALQIKHDDFLGGEKVLISDSPDVPCLHLYTNSDFLNDIDVKRDIAYKILDKLYPTEKKVGFLLTHSHQMVS</sequence>
<dbReference type="PIRSF" id="PIRSF000705">
    <property type="entry name" value="DNK"/>
    <property type="match status" value="1"/>
</dbReference>
<evidence type="ECO:0000259" key="3">
    <source>
        <dbReference type="Pfam" id="PF01712"/>
    </source>
</evidence>
<dbReference type="InterPro" id="IPR031314">
    <property type="entry name" value="DNK_dom"/>
</dbReference>
<feature type="binding site" evidence="2">
    <location>
        <begin position="15"/>
        <end position="23"/>
    </location>
    <ligand>
        <name>ATP</name>
        <dbReference type="ChEBI" id="CHEBI:30616"/>
    </ligand>
</feature>
<keyword evidence="2" id="KW-0547">Nucleotide-binding</keyword>
<feature type="domain" description="Deoxynucleoside kinase" evidence="3">
    <location>
        <begin position="11"/>
        <end position="222"/>
    </location>
</feature>
<evidence type="ECO:0000313" key="4">
    <source>
        <dbReference type="EMBL" id="QBK86154.1"/>
    </source>
</evidence>
<keyword evidence="2" id="KW-0067">ATP-binding</keyword>
<reference evidence="4" key="1">
    <citation type="journal article" date="2019" name="MBio">
        <title>Virus Genomes from Deep Sea Sediments Expand the Ocean Megavirome and Support Independent Origins of Viral Gigantism.</title>
        <authorList>
            <person name="Backstrom D."/>
            <person name="Yutin N."/>
            <person name="Jorgensen S.L."/>
            <person name="Dharamshi J."/>
            <person name="Homa F."/>
            <person name="Zaremba-Niedwiedzka K."/>
            <person name="Spang A."/>
            <person name="Wolf Y.I."/>
            <person name="Koonin E.V."/>
            <person name="Ettema T.J."/>
        </authorList>
    </citation>
    <scope>NUCLEOTIDE SEQUENCE</scope>
</reference>
<dbReference type="SUPFAM" id="SSF52540">
    <property type="entry name" value="P-loop containing nucleoside triphosphate hydrolases"/>
    <property type="match status" value="1"/>
</dbReference>
<feature type="active site" description="Proton acceptor" evidence="1">
    <location>
        <position position="99"/>
    </location>
</feature>
<dbReference type="InterPro" id="IPR050566">
    <property type="entry name" value="Deoxyribonucleoside_kinase"/>
</dbReference>
<dbReference type="PANTHER" id="PTHR10513:SF35">
    <property type="entry name" value="DEOXYADENOSINE KINASE"/>
    <property type="match status" value="1"/>
</dbReference>
<dbReference type="GO" id="GO:0019136">
    <property type="term" value="F:deoxynucleoside kinase activity"/>
    <property type="evidence" value="ECO:0007669"/>
    <property type="project" value="InterPro"/>
</dbReference>
<evidence type="ECO:0000256" key="1">
    <source>
        <dbReference type="PIRSR" id="PIRSR000705-1"/>
    </source>
</evidence>
<dbReference type="EMBL" id="MK500331">
    <property type="protein sequence ID" value="QBK86154.1"/>
    <property type="molecule type" value="Genomic_DNA"/>
</dbReference>
<dbReference type="GO" id="GO:0005524">
    <property type="term" value="F:ATP binding"/>
    <property type="evidence" value="ECO:0007669"/>
    <property type="project" value="UniProtKB-KW"/>
</dbReference>
<keyword evidence="4" id="KW-0418">Kinase</keyword>